<dbReference type="Pfam" id="PF13304">
    <property type="entry name" value="AAA_21"/>
    <property type="match status" value="1"/>
</dbReference>
<evidence type="ECO:0000313" key="3">
    <source>
        <dbReference type="EMBL" id="MXY95739.1"/>
    </source>
</evidence>
<evidence type="ECO:0000259" key="2">
    <source>
        <dbReference type="Pfam" id="PF13304"/>
    </source>
</evidence>
<dbReference type="Gene3D" id="3.40.50.300">
    <property type="entry name" value="P-loop containing nucleotide triphosphate hydrolases"/>
    <property type="match status" value="1"/>
</dbReference>
<dbReference type="PANTHER" id="PTHR40396:SF1">
    <property type="entry name" value="ATPASE AAA-TYPE CORE DOMAIN-CONTAINING PROTEIN"/>
    <property type="match status" value="1"/>
</dbReference>
<dbReference type="GO" id="GO:0005524">
    <property type="term" value="F:ATP binding"/>
    <property type="evidence" value="ECO:0007669"/>
    <property type="project" value="InterPro"/>
</dbReference>
<gene>
    <name evidence="3" type="ORF">F4Y42_20055</name>
</gene>
<dbReference type="EMBL" id="VXRG01000169">
    <property type="protein sequence ID" value="MXY95739.1"/>
    <property type="molecule type" value="Genomic_DNA"/>
</dbReference>
<evidence type="ECO:0000259" key="1">
    <source>
        <dbReference type="Pfam" id="PF13175"/>
    </source>
</evidence>
<organism evidence="3">
    <name type="scientific">Caldilineaceae bacterium SB0664_bin_27</name>
    <dbReference type="NCBI Taxonomy" id="2605260"/>
    <lineage>
        <taxon>Bacteria</taxon>
        <taxon>Bacillati</taxon>
        <taxon>Chloroflexota</taxon>
        <taxon>Caldilineae</taxon>
        <taxon>Caldilineales</taxon>
        <taxon>Caldilineaceae</taxon>
    </lineage>
</organism>
<dbReference type="InterPro" id="IPR003959">
    <property type="entry name" value="ATPase_AAA_core"/>
</dbReference>
<feature type="domain" description="Endonuclease GajA/Old nuclease/RecF-like AAA" evidence="1">
    <location>
        <begin position="1"/>
        <end position="82"/>
    </location>
</feature>
<dbReference type="PIRSF" id="PIRSF029347">
    <property type="entry name" value="RecF"/>
    <property type="match status" value="1"/>
</dbReference>
<comment type="caution">
    <text evidence="3">The sequence shown here is derived from an EMBL/GenBank/DDBJ whole genome shotgun (WGS) entry which is preliminary data.</text>
</comment>
<dbReference type="GO" id="GO:0016887">
    <property type="term" value="F:ATP hydrolysis activity"/>
    <property type="evidence" value="ECO:0007669"/>
    <property type="project" value="InterPro"/>
</dbReference>
<dbReference type="PANTHER" id="PTHR40396">
    <property type="entry name" value="ATPASE-LIKE PROTEIN"/>
    <property type="match status" value="1"/>
</dbReference>
<protein>
    <submittedName>
        <fullName evidence="3">AAA family ATPase</fullName>
    </submittedName>
</protein>
<dbReference type="AlphaFoldDB" id="A0A6B0Z0G8"/>
<name>A0A6B0Z0G8_9CHLR</name>
<dbReference type="SUPFAM" id="SSF52540">
    <property type="entry name" value="P-loop containing nucleoside triphosphate hydrolases"/>
    <property type="match status" value="1"/>
</dbReference>
<accession>A0A6B0Z0G8</accession>
<sequence length="402" mass="45643">MQIESLNIKNYRCFRDIELNNLTRMTIVVGANGSGKSSLFDVFTFLKDALTQNVATAVARRGGYRELLSRGQTGPIEIVVKFRESGGRLATYRLIVNQESGRAVVEREVLSYRRGQYGKPWHFVDFSRGEGMAITNESVYGMEGVVEQRAEYKLDDPSILAIKGLGQFREFKVVSDFRSMIENWHISDFHIADARPSAEVGYAEHLSTRGDNVALVAQYLYENHPQQFNKVLMAMRQRVPGVSDVEAKPTEDGRLVLRFQDGSFQDPFIARYVSDGTIKMFAYLVLLYDPNPHPLLAVEEPENQLYPALMRELVEEFYDYAQRGGQVFVSTHSPDFLNGAELDEIRWLVKVDGFSSIRRASESELLQALVHEGDLPGALWRQGVFDLPGMLWRQDQPEGTRP</sequence>
<dbReference type="Pfam" id="PF13175">
    <property type="entry name" value="AAA_15"/>
    <property type="match status" value="1"/>
</dbReference>
<dbReference type="InterPro" id="IPR041685">
    <property type="entry name" value="AAA_GajA/Old/RecF-like"/>
</dbReference>
<feature type="domain" description="ATPase AAA-type core" evidence="2">
    <location>
        <begin position="161"/>
        <end position="337"/>
    </location>
</feature>
<dbReference type="InterPro" id="IPR027417">
    <property type="entry name" value="P-loop_NTPase"/>
</dbReference>
<dbReference type="InterPro" id="IPR014555">
    <property type="entry name" value="RecF-like"/>
</dbReference>
<proteinExistence type="predicted"/>
<reference evidence="3" key="1">
    <citation type="submission" date="2019-09" db="EMBL/GenBank/DDBJ databases">
        <title>Characterisation of the sponge microbiome using genome-centric metagenomics.</title>
        <authorList>
            <person name="Engelberts J.P."/>
            <person name="Robbins S.J."/>
            <person name="De Goeij J.M."/>
            <person name="Aranda M."/>
            <person name="Bell S.C."/>
            <person name="Webster N.S."/>
        </authorList>
    </citation>
    <scope>NUCLEOTIDE SEQUENCE</scope>
    <source>
        <strain evidence="3">SB0664_bin_27</strain>
    </source>
</reference>